<organism evidence="1 2">
    <name type="scientific">Lysobacter gummosus</name>
    <dbReference type="NCBI Taxonomy" id="262324"/>
    <lineage>
        <taxon>Bacteria</taxon>
        <taxon>Pseudomonadati</taxon>
        <taxon>Pseudomonadota</taxon>
        <taxon>Gammaproteobacteria</taxon>
        <taxon>Lysobacterales</taxon>
        <taxon>Lysobacteraceae</taxon>
        <taxon>Lysobacter</taxon>
    </lineage>
</organism>
<protein>
    <submittedName>
        <fullName evidence="1">Uncharacterized protein</fullName>
    </submittedName>
</protein>
<keyword evidence="2" id="KW-1185">Reference proteome</keyword>
<accession>A0ABY3X917</accession>
<dbReference type="Proteomes" id="UP000829194">
    <property type="component" value="Chromosome"/>
</dbReference>
<reference evidence="1 2" key="1">
    <citation type="submission" date="2022-03" db="EMBL/GenBank/DDBJ databases">
        <title>Complete genome sequence of Lysobacter capsici VKM B-2533 and Lysobacter gummosus 10.1.1, promising sources of lytic agents.</title>
        <authorList>
            <person name="Tarlachkov S.V."/>
            <person name="Kudryakova I.V."/>
            <person name="Afoshin A.S."/>
            <person name="Leontyevskaya E.A."/>
            <person name="Leontyevskaya N.V."/>
        </authorList>
    </citation>
    <scope>NUCLEOTIDE SEQUENCE [LARGE SCALE GENOMIC DNA]</scope>
    <source>
        <strain evidence="1 2">10.1.1</strain>
    </source>
</reference>
<dbReference type="RefSeq" id="WP_057944600.1">
    <property type="nucleotide sequence ID" value="NZ_CP011131.1"/>
</dbReference>
<proteinExistence type="predicted"/>
<sequence>MFKSIFDLFRSKPAAPPVTAQASPAGTAEPPAAAAPLPIRWLGKDDPRNPFTVGGYDCLTFVSTMISTTSDERIATSFTALRASLGQEYVGTLPQDAVEIESRLVYPLKGAIADGALFKAQQMEDKWDLYLYGDRLYFVRSWTGALTYVAGFVITSDHLIIERLWASREQAGDPQYVLRQLDYLVKSHALGRRLPHPLPDHLERDTQAIGLFSFGQYGRRCCFGTFEDTVRDDIAKPRPAPAQA</sequence>
<gene>
    <name evidence="1" type="ORF">MOV92_21885</name>
</gene>
<name>A0ABY3X917_9GAMM</name>
<dbReference type="EMBL" id="CP093547">
    <property type="protein sequence ID" value="UNP29088.1"/>
    <property type="molecule type" value="Genomic_DNA"/>
</dbReference>
<evidence type="ECO:0000313" key="2">
    <source>
        <dbReference type="Proteomes" id="UP000829194"/>
    </source>
</evidence>
<evidence type="ECO:0000313" key="1">
    <source>
        <dbReference type="EMBL" id="UNP29088.1"/>
    </source>
</evidence>